<dbReference type="AlphaFoldDB" id="A0A644ZYY2"/>
<dbReference type="Gene3D" id="3.40.190.10">
    <property type="entry name" value="Periplasmic binding protein-like II"/>
    <property type="match status" value="1"/>
</dbReference>
<dbReference type="InterPro" id="IPR042100">
    <property type="entry name" value="Bug_dom1"/>
</dbReference>
<dbReference type="InterPro" id="IPR005064">
    <property type="entry name" value="BUG"/>
</dbReference>
<dbReference type="Gene3D" id="3.40.190.150">
    <property type="entry name" value="Bordetella uptake gene, domain 1"/>
    <property type="match status" value="1"/>
</dbReference>
<reference evidence="1" key="1">
    <citation type="submission" date="2019-08" db="EMBL/GenBank/DDBJ databases">
        <authorList>
            <person name="Kucharzyk K."/>
            <person name="Murdoch R.W."/>
            <person name="Higgins S."/>
            <person name="Loffler F."/>
        </authorList>
    </citation>
    <scope>NUCLEOTIDE SEQUENCE</scope>
</reference>
<dbReference type="Pfam" id="PF03401">
    <property type="entry name" value="TctC"/>
    <property type="match status" value="1"/>
</dbReference>
<proteinExistence type="predicted"/>
<organism evidence="1">
    <name type="scientific">bioreactor metagenome</name>
    <dbReference type="NCBI Taxonomy" id="1076179"/>
    <lineage>
        <taxon>unclassified sequences</taxon>
        <taxon>metagenomes</taxon>
        <taxon>ecological metagenomes</taxon>
    </lineage>
</organism>
<dbReference type="PANTHER" id="PTHR42928">
    <property type="entry name" value="TRICARBOXYLATE-BINDING PROTEIN"/>
    <property type="match status" value="1"/>
</dbReference>
<evidence type="ECO:0000313" key="1">
    <source>
        <dbReference type="EMBL" id="MPM45151.1"/>
    </source>
</evidence>
<dbReference type="CDD" id="cd07012">
    <property type="entry name" value="PBP2_Bug_TTT"/>
    <property type="match status" value="1"/>
</dbReference>
<evidence type="ECO:0008006" key="2">
    <source>
        <dbReference type="Google" id="ProtNLM"/>
    </source>
</evidence>
<protein>
    <recommendedName>
        <fullName evidence="2">Tripartite tricarboxylate transporter family receptor</fullName>
    </recommendedName>
</protein>
<sequence length="322" mass="33777">MKRMLLSILLIATLSLSLFAQGGVEQATYPTKPITITIPVSAGGGTDLLVRSMTGVLKDILGQTVNVVNKPGAGAAIGYAAGASDKADGYSVTSMLAELITTPQVAQVNFSYKSFIPVANINSECATITVRADAPYNTLEEMIAYAKANPGSISFGNSGVGGIWHFIAAAFASSTGIEVTHVPFEGGGTAVTALAGGHVDAVPVTPQEVEVQVKAGRAKVLAVLAPERVASLPNVPTAKELGYDDLSFSIFRGFGVPLNTPDHVVKTLSDAFEKALADPAVTKFMEERHFTKDFKTGAELGELMAREEKIYAEMAKQLGLKK</sequence>
<dbReference type="SUPFAM" id="SSF53850">
    <property type="entry name" value="Periplasmic binding protein-like II"/>
    <property type="match status" value="1"/>
</dbReference>
<dbReference type="PANTHER" id="PTHR42928:SF5">
    <property type="entry name" value="BLR1237 PROTEIN"/>
    <property type="match status" value="1"/>
</dbReference>
<accession>A0A644ZYY2</accession>
<gene>
    <name evidence="1" type="ORF">SDC9_91837</name>
</gene>
<comment type="caution">
    <text evidence="1">The sequence shown here is derived from an EMBL/GenBank/DDBJ whole genome shotgun (WGS) entry which is preliminary data.</text>
</comment>
<name>A0A644ZYY2_9ZZZZ</name>
<dbReference type="PIRSF" id="PIRSF017082">
    <property type="entry name" value="YflP"/>
    <property type="match status" value="1"/>
</dbReference>
<dbReference type="EMBL" id="VSSQ01010760">
    <property type="protein sequence ID" value="MPM45151.1"/>
    <property type="molecule type" value="Genomic_DNA"/>
</dbReference>